<dbReference type="InterPro" id="IPR005113">
    <property type="entry name" value="uDENN_dom"/>
</dbReference>
<feature type="region of interest" description="Disordered" evidence="1">
    <location>
        <begin position="1168"/>
        <end position="1189"/>
    </location>
</feature>
<feature type="compositionally biased region" description="Polar residues" evidence="1">
    <location>
        <begin position="794"/>
        <end position="809"/>
    </location>
</feature>
<feature type="region of interest" description="Disordered" evidence="1">
    <location>
        <begin position="1639"/>
        <end position="1660"/>
    </location>
</feature>
<feature type="region of interest" description="Disordered" evidence="1">
    <location>
        <begin position="1486"/>
        <end position="1507"/>
    </location>
</feature>
<dbReference type="Pfam" id="PF02141">
    <property type="entry name" value="DENN"/>
    <property type="match status" value="1"/>
</dbReference>
<dbReference type="Pfam" id="PF00443">
    <property type="entry name" value="UCH"/>
    <property type="match status" value="1"/>
</dbReference>
<keyword evidence="6" id="KW-1185">Reference proteome</keyword>
<reference evidence="5" key="1">
    <citation type="journal article" date="2020" name="Fungal Divers.">
        <title>Resolving the Mortierellaceae phylogeny through synthesis of multi-gene phylogenetics and phylogenomics.</title>
        <authorList>
            <person name="Vandepol N."/>
            <person name="Liber J."/>
            <person name="Desiro A."/>
            <person name="Na H."/>
            <person name="Kennedy M."/>
            <person name="Barry K."/>
            <person name="Grigoriev I.V."/>
            <person name="Miller A.N."/>
            <person name="O'Donnell K."/>
            <person name="Stajich J.E."/>
            <person name="Bonito G."/>
        </authorList>
    </citation>
    <scope>NUCLEOTIDE SEQUENCE</scope>
    <source>
        <strain evidence="5">CK1249</strain>
    </source>
</reference>
<feature type="compositionally biased region" description="Acidic residues" evidence="1">
    <location>
        <begin position="1651"/>
        <end position="1660"/>
    </location>
</feature>
<gene>
    <name evidence="5" type="ORF">BGZ70_010000</name>
</gene>
<dbReference type="Gene3D" id="3.40.50.11500">
    <property type="match status" value="1"/>
</dbReference>
<dbReference type="SMART" id="SM00801">
    <property type="entry name" value="dDENN"/>
    <property type="match status" value="1"/>
</dbReference>
<dbReference type="InterPro" id="IPR018200">
    <property type="entry name" value="USP_CS"/>
</dbReference>
<protein>
    <recommendedName>
        <fullName evidence="7">Ubiquitinyl hydrolase 1</fullName>
    </recommendedName>
</protein>
<dbReference type="GO" id="GO:0004843">
    <property type="term" value="F:cysteine-type deubiquitinase activity"/>
    <property type="evidence" value="ECO:0007669"/>
    <property type="project" value="InterPro"/>
</dbReference>
<dbReference type="Gene3D" id="3.90.70.10">
    <property type="entry name" value="Cysteine proteinases"/>
    <property type="match status" value="1"/>
</dbReference>
<dbReference type="SUPFAM" id="SSF54001">
    <property type="entry name" value="Cysteine proteinases"/>
    <property type="match status" value="1"/>
</dbReference>
<feature type="region of interest" description="Disordered" evidence="1">
    <location>
        <begin position="58"/>
        <end position="134"/>
    </location>
</feature>
<dbReference type="InterPro" id="IPR001394">
    <property type="entry name" value="Peptidase_C19_UCH"/>
</dbReference>
<dbReference type="InterPro" id="IPR028889">
    <property type="entry name" value="USP"/>
</dbReference>
<evidence type="ECO:0000259" key="2">
    <source>
        <dbReference type="PROSITE" id="PS50081"/>
    </source>
</evidence>
<evidence type="ECO:0000313" key="6">
    <source>
        <dbReference type="Proteomes" id="UP000738359"/>
    </source>
</evidence>
<dbReference type="PROSITE" id="PS50081">
    <property type="entry name" value="ZF_DAG_PE_2"/>
    <property type="match status" value="1"/>
</dbReference>
<feature type="region of interest" description="Disordered" evidence="1">
    <location>
        <begin position="982"/>
        <end position="1003"/>
    </location>
</feature>
<dbReference type="EMBL" id="JAAAHY010000086">
    <property type="protein sequence ID" value="KAF9967305.1"/>
    <property type="molecule type" value="Genomic_DNA"/>
</dbReference>
<dbReference type="GO" id="GO:0031410">
    <property type="term" value="C:cytoplasmic vesicle"/>
    <property type="evidence" value="ECO:0007669"/>
    <property type="project" value="TreeGrafter"/>
</dbReference>
<feature type="region of interest" description="Disordered" evidence="1">
    <location>
        <begin position="1406"/>
        <end position="1435"/>
    </location>
</feature>
<organism evidence="5 6">
    <name type="scientific">Mortierella alpina</name>
    <name type="common">Oleaginous fungus</name>
    <name type="synonym">Mortierella renispora</name>
    <dbReference type="NCBI Taxonomy" id="64518"/>
    <lineage>
        <taxon>Eukaryota</taxon>
        <taxon>Fungi</taxon>
        <taxon>Fungi incertae sedis</taxon>
        <taxon>Mucoromycota</taxon>
        <taxon>Mortierellomycotina</taxon>
        <taxon>Mortierellomycetes</taxon>
        <taxon>Mortierellales</taxon>
        <taxon>Mortierellaceae</taxon>
        <taxon>Mortierella</taxon>
    </lineage>
</organism>
<dbReference type="PANTHER" id="PTHR12296:SF21">
    <property type="entry name" value="DENN DOMAIN-CONTAINING PROTEIN 3"/>
    <property type="match status" value="1"/>
</dbReference>
<evidence type="ECO:0000313" key="5">
    <source>
        <dbReference type="EMBL" id="KAF9967305.1"/>
    </source>
</evidence>
<dbReference type="Pfam" id="PF03456">
    <property type="entry name" value="uDENN"/>
    <property type="match status" value="1"/>
</dbReference>
<dbReference type="InterPro" id="IPR038765">
    <property type="entry name" value="Papain-like_cys_pep_sf"/>
</dbReference>
<dbReference type="PROSITE" id="PS50235">
    <property type="entry name" value="USP_3"/>
    <property type="match status" value="1"/>
</dbReference>
<feature type="compositionally biased region" description="Low complexity" evidence="1">
    <location>
        <begin position="989"/>
        <end position="1003"/>
    </location>
</feature>
<dbReference type="Proteomes" id="UP000738359">
    <property type="component" value="Unassembled WGS sequence"/>
</dbReference>
<dbReference type="SMART" id="SM00800">
    <property type="entry name" value="uDENN"/>
    <property type="match status" value="1"/>
</dbReference>
<sequence>MSQPKRIAEYFFMVGLRDDTDLLPIEDGQRGEDIYRDLGGPASDAARVPMVRVNMSMDRSGDAQRQENSSSSTNKQKLVQLKGGRSPPTSPGREQRETGTAPTTAATNTPTSPTTTTPTHKTIAPSQKTNTTSAAAALPMTDWPTPSEAYCLLSGPNTAKVPNRARSQSMAHFRPPTVPGLDHQDISAHSQRGQPLARPVRGPRRLSAASMIGPPRRTAPLGNVSNQGAALQHKPNYRHVSPAAVYRSVHEGQEAENNVSEIRDSSNADDRDWRVVTHRRAGSVMVTGTNHASKPSLSIQDVRSLASGKNAALAKSRTKSPAPGSGPAVARNNRETMTKPKDVHPGEKIFKPMVTCRYPETDWKDGETFPTFLPMFCFPAELTFKLSDERPATTYHSFVLTQEVGGRSYAMCVTFYERPPQRMLRQFEDLCDKWTHSHLSESEIEYARAIKDKISKEKSTLRSLQLKLREERTMGRRSKQAQLKREITDSEEKLSLLEDQMKPWSGLFVDIEDAWIPRCVGIVSAVPYHYLMRDWLLAVVVACSGGVEHPGMSLNSLRLESYVKNLIHEVSLPPLGRLEVGITINNRVLYASRPALNSVPIVKNFSLFPLFRCLTAEDIVTVIEVILSEGKVIFLSSYLAMLTLASESFLYLLFPLYWQGVYIPILPSSLMTCLQAPVPYIIGVERRCCDSEFPPEEACVVDLDKGTMNVQLAPTPLPPRQRRKLIQSLEQYAPTSAIKRSAAVQNPMLGPPAYVKEAFPHSRLTLFCGVSRAPRWSKRVESSLTRPLPAVPHGSTNGHLPADQNGSPMPNSPALINRAGSMLDGSPALSTSQRNQRASDVKAAVGGMTRSASDDILDKSAEIDSKDSKQTQEALSRSNSAQEPHHNNTPESPRAAGRKGSPTKARSAIFDSHKKLENGFGHVNGGMHPGFNRHNSSSSHSTHMAVAASGYDGPGLTHRASFTSIDSTTSSVFSRSAMTSNTMISINGPPSSTTSSPEDDGTVAGVGDAGRSAPTTIEGHVLSPVATPVPLPLLTCRCGICSRGLAAYNEVYRCEGCALYVHAGCLDELLYPCVPRGFDESGVCWSILQMWAGLMKGYRAGIIAGAGAQQHLQSPSSHHHQQHQVLYQNHSTRVYGHVRQPSNAGSENERESKDRLSWASFSRWAGRNSGSNGVSNGNGKGSFSPPNRASTNVEQIHLQQSTALSQRSQVITQPLVRGRSGTEGSTHSDTVSFHRDLFMKGVDKEARPFMTVFTESQAFSQFVQDRMDRSPTDPEIRFFDEVIKAKINRSRFRIGKEETKFLDDPSYGVQGTKKAVPPSGDIQIQVTLRYQATLIERSSLHLGLTISPNNPFPACSSMKSLAKTYDPQQGPAFGQLTREDISSVVKKNDVDAVIWSIGRRPKAGFPSKHSFLSGDAQRQDGAVKAPSEQPSVPAAGVTHLVNGSGPIAAEATNGQPTDLATTVATESSTPAAPAKLKSWAELLRPKDSGSTGPAVVNGTVGGQKPVENKSVNGAKFDGIADVLHKYKPTYTSALIQPRGLVNNGNMCFMNAIGKYVVHSFKSSTPLVDSLIMFLNEFHVSKKNQPDYGPPFVPEYVYDAVRGLKRFDSMRGRQEDCQEFMGFLLDGLHEEFFAAMKEKPPGSASNGLLEHDDSESGVSEDEWMEVTGPKNKASHTRSTQFSETPISTIFSGQLRSILRIPSQKDSVTLEPFQSLQLDLTPDNVVTIEDALLNSTIPEVLDGFTSSEKGGMTVEATKKIFIEHVPPVLVLHLKRFIYKDGGTQKLHKEVGYKTVLNLQPELISPSRRPSSAIPYKLFGVVYHHGRTAAGGHYTCDVLRQNSEWLHIDDTNITVISEADVTVDLDGAQDTNGYNNHTHHHVHTNGGPMPAGEVFSESAALAAALSASSIAASKSSDGVAYVLFYIRTDQKNSASSSSGSTTPTSTQPKTPSTAWTTPKK</sequence>
<evidence type="ECO:0000259" key="4">
    <source>
        <dbReference type="PROSITE" id="PS50235"/>
    </source>
</evidence>
<evidence type="ECO:0000256" key="1">
    <source>
        <dbReference type="SAM" id="MobiDB-lite"/>
    </source>
</evidence>
<dbReference type="InterPro" id="IPR002219">
    <property type="entry name" value="PKC_DAG/PE"/>
</dbReference>
<feature type="region of interest" description="Disordered" evidence="1">
    <location>
        <begin position="311"/>
        <end position="346"/>
    </location>
</feature>
<feature type="domain" description="USP" evidence="4">
    <location>
        <begin position="1538"/>
        <end position="1925"/>
    </location>
</feature>
<dbReference type="GO" id="GO:0032483">
    <property type="term" value="P:regulation of Rab protein signal transduction"/>
    <property type="evidence" value="ECO:0007669"/>
    <property type="project" value="TreeGrafter"/>
</dbReference>
<feature type="compositionally biased region" description="Low complexity" evidence="1">
    <location>
        <begin position="98"/>
        <end position="125"/>
    </location>
</feature>
<feature type="compositionally biased region" description="Polar residues" evidence="1">
    <location>
        <begin position="1201"/>
        <end position="1212"/>
    </location>
</feature>
<dbReference type="InterPro" id="IPR005112">
    <property type="entry name" value="dDENN_dom"/>
</dbReference>
<dbReference type="InterPro" id="IPR037516">
    <property type="entry name" value="Tripartite_DENN"/>
</dbReference>
<feature type="domain" description="UDENN" evidence="3">
    <location>
        <begin position="334"/>
        <end position="820"/>
    </location>
</feature>
<dbReference type="PROSITE" id="PS00973">
    <property type="entry name" value="USP_2"/>
    <property type="match status" value="1"/>
</dbReference>
<feature type="region of interest" description="Disordered" evidence="1">
    <location>
        <begin position="1927"/>
        <end position="1957"/>
    </location>
</feature>
<feature type="region of interest" description="Disordered" evidence="1">
    <location>
        <begin position="1201"/>
        <end position="1229"/>
    </location>
</feature>
<dbReference type="PANTHER" id="PTHR12296">
    <property type="entry name" value="DENN DOMAIN-CONTAINING PROTEIN 4"/>
    <property type="match status" value="1"/>
</dbReference>
<dbReference type="SMART" id="SM00799">
    <property type="entry name" value="DENN"/>
    <property type="match status" value="1"/>
</dbReference>
<dbReference type="InterPro" id="IPR051696">
    <property type="entry name" value="DENN_Domain_GEFs"/>
</dbReference>
<feature type="compositionally biased region" description="Basic and acidic residues" evidence="1">
    <location>
        <begin position="332"/>
        <end position="346"/>
    </location>
</feature>
<evidence type="ECO:0008006" key="7">
    <source>
        <dbReference type="Google" id="ProtNLM"/>
    </source>
</evidence>
<accession>A0A9P6JCU6</accession>
<feature type="compositionally biased region" description="Polar residues" evidence="1">
    <location>
        <begin position="828"/>
        <end position="838"/>
    </location>
</feature>
<dbReference type="Pfam" id="PF03455">
    <property type="entry name" value="dDENN"/>
    <property type="match status" value="1"/>
</dbReference>
<feature type="region of interest" description="Disordered" evidence="1">
    <location>
        <begin position="780"/>
        <end position="906"/>
    </location>
</feature>
<feature type="compositionally biased region" description="Low complexity" evidence="1">
    <location>
        <begin position="1930"/>
        <end position="1950"/>
    </location>
</feature>
<dbReference type="InterPro" id="IPR043153">
    <property type="entry name" value="DENN_C"/>
</dbReference>
<feature type="domain" description="Phorbol-ester/DAG-type" evidence="2">
    <location>
        <begin position="1019"/>
        <end position="1073"/>
    </location>
</feature>
<dbReference type="Gene3D" id="3.30.450.200">
    <property type="match status" value="1"/>
</dbReference>
<dbReference type="GO" id="GO:0016579">
    <property type="term" value="P:protein deubiquitination"/>
    <property type="evidence" value="ECO:0007669"/>
    <property type="project" value="InterPro"/>
</dbReference>
<dbReference type="InterPro" id="IPR001194">
    <property type="entry name" value="cDENN_dom"/>
</dbReference>
<feature type="compositionally biased region" description="Basic and acidic residues" evidence="1">
    <location>
        <begin position="852"/>
        <end position="870"/>
    </location>
</feature>
<feature type="compositionally biased region" description="Polar residues" evidence="1">
    <location>
        <begin position="66"/>
        <end position="77"/>
    </location>
</feature>
<feature type="compositionally biased region" description="Low complexity" evidence="1">
    <location>
        <begin position="1168"/>
        <end position="1177"/>
    </location>
</feature>
<comment type="caution">
    <text evidence="5">The sequence shown here is derived from an EMBL/GenBank/DDBJ whole genome shotgun (WGS) entry which is preliminary data.</text>
</comment>
<dbReference type="OrthoDB" id="6019893at2759"/>
<dbReference type="CDD" id="cd02257">
    <property type="entry name" value="Peptidase_C19"/>
    <property type="match status" value="1"/>
</dbReference>
<name>A0A9P6JCU6_MORAP</name>
<evidence type="ECO:0000259" key="3">
    <source>
        <dbReference type="PROSITE" id="PS50211"/>
    </source>
</evidence>
<proteinExistence type="predicted"/>
<feature type="compositionally biased region" description="Polar residues" evidence="1">
    <location>
        <begin position="871"/>
        <end position="882"/>
    </location>
</feature>
<dbReference type="PROSITE" id="PS50211">
    <property type="entry name" value="DENN"/>
    <property type="match status" value="1"/>
</dbReference>